<evidence type="ECO:0000256" key="10">
    <source>
        <dbReference type="ARBA" id="ARBA00022679"/>
    </source>
</evidence>
<dbReference type="GO" id="GO:0016024">
    <property type="term" value="P:CDP-diacylglycerol biosynthetic process"/>
    <property type="evidence" value="ECO:0007669"/>
    <property type="project" value="TreeGrafter"/>
</dbReference>
<evidence type="ECO:0000256" key="6">
    <source>
        <dbReference type="ARBA" id="ARBA00012487"/>
    </source>
</evidence>
<dbReference type="PANTHER" id="PTHR46382">
    <property type="entry name" value="PHOSPHATIDATE CYTIDYLYLTRANSFERASE"/>
    <property type="match status" value="1"/>
</dbReference>
<evidence type="ECO:0000256" key="11">
    <source>
        <dbReference type="ARBA" id="ARBA00022692"/>
    </source>
</evidence>
<dbReference type="GO" id="GO:0005886">
    <property type="term" value="C:plasma membrane"/>
    <property type="evidence" value="ECO:0007669"/>
    <property type="project" value="UniProtKB-SubCell"/>
</dbReference>
<reference evidence="25 26" key="1">
    <citation type="submission" date="2018-08" db="EMBL/GenBank/DDBJ databases">
        <title>The first complete genome of Treponema rectale (CHPAT), a commensal spirochete of the bovine rectum.</title>
        <authorList>
            <person name="Staton G.J."/>
            <person name="Clegg S.R."/>
            <person name="Carter S.D."/>
            <person name="Radford A.D."/>
            <person name="Darby A."/>
            <person name="Hall N."/>
            <person name="Birtles R.J."/>
            <person name="Evans N.J."/>
        </authorList>
    </citation>
    <scope>NUCLEOTIDE SEQUENCE [LARGE SCALE GENOMIC DNA]</scope>
    <source>
        <strain evidence="25 26">CHPA</strain>
    </source>
</reference>
<evidence type="ECO:0000256" key="17">
    <source>
        <dbReference type="ARBA" id="ARBA00023264"/>
    </source>
</evidence>
<keyword evidence="17" id="KW-1208">Phospholipid metabolism</keyword>
<evidence type="ECO:0000256" key="15">
    <source>
        <dbReference type="ARBA" id="ARBA00023136"/>
    </source>
</evidence>
<evidence type="ECO:0000256" key="4">
    <source>
        <dbReference type="ARBA" id="ARBA00005189"/>
    </source>
</evidence>
<evidence type="ECO:0000256" key="24">
    <source>
        <dbReference type="SAM" id="Phobius"/>
    </source>
</evidence>
<feature type="transmembrane region" description="Helical" evidence="24">
    <location>
        <begin position="280"/>
        <end position="300"/>
    </location>
</feature>
<dbReference type="EMBL" id="CP031517">
    <property type="protein sequence ID" value="QOS39957.1"/>
    <property type="molecule type" value="Genomic_DNA"/>
</dbReference>
<dbReference type="Pfam" id="PF01148">
    <property type="entry name" value="CTP_transf_1"/>
    <property type="match status" value="1"/>
</dbReference>
<evidence type="ECO:0000256" key="9">
    <source>
        <dbReference type="ARBA" id="ARBA00022516"/>
    </source>
</evidence>
<evidence type="ECO:0000256" key="12">
    <source>
        <dbReference type="ARBA" id="ARBA00022695"/>
    </source>
</evidence>
<feature type="transmembrane region" description="Helical" evidence="24">
    <location>
        <begin position="210"/>
        <end position="231"/>
    </location>
</feature>
<evidence type="ECO:0000256" key="20">
    <source>
        <dbReference type="ARBA" id="ARBA00032253"/>
    </source>
</evidence>
<dbReference type="Proteomes" id="UP000593591">
    <property type="component" value="Chromosome"/>
</dbReference>
<evidence type="ECO:0000256" key="22">
    <source>
        <dbReference type="ARBA" id="ARBA00032743"/>
    </source>
</evidence>
<evidence type="ECO:0000256" key="8">
    <source>
        <dbReference type="ARBA" id="ARBA00022475"/>
    </source>
</evidence>
<accession>A0A7M1XKE1</accession>
<evidence type="ECO:0000256" key="7">
    <source>
        <dbReference type="ARBA" id="ARBA00019373"/>
    </source>
</evidence>
<evidence type="ECO:0000313" key="25">
    <source>
        <dbReference type="EMBL" id="QOS39957.1"/>
    </source>
</evidence>
<dbReference type="AlphaFoldDB" id="A0A7M1XKE1"/>
<keyword evidence="11 24" id="KW-0812">Transmembrane</keyword>
<organism evidence="25 26">
    <name type="scientific">Treponema rectale</name>
    <dbReference type="NCBI Taxonomy" id="744512"/>
    <lineage>
        <taxon>Bacteria</taxon>
        <taxon>Pseudomonadati</taxon>
        <taxon>Spirochaetota</taxon>
        <taxon>Spirochaetia</taxon>
        <taxon>Spirochaetales</taxon>
        <taxon>Treponemataceae</taxon>
        <taxon>Treponema</taxon>
    </lineage>
</organism>
<comment type="pathway">
    <text evidence="3">Phospholipid metabolism; CDP-diacylglycerol biosynthesis; CDP-diacylglycerol from sn-glycerol 3-phosphate: step 3/3.</text>
</comment>
<sequence length="308" mass="34083">MNFKIEPDVLELYKMSKVISRLGIFFIGIPLVLCLVFLNYFNHLPLHVFLILSSLLVCNELYNIFSYKTKLLNRALILVLNTVLPFCAALIAVLPVFTKLTFYSAEHILVLVLVVEILIVLSVEVFSASDFSDSLMKMAASSLILVYSGFLMTYISRFSIARMGEKDISNQLIVAFLLMVYFCDSFAWFFGVLFGKNNRGIVKASPNKSLVGFFGGIAGSIGAGILVRYIWPEIFSGNIIKIIITGAVISVSSITGDLTESVFKRSAGVKDSGTMIPGRGGVLDSFDSLLMSAPVFYYLIKVFYGFSF</sequence>
<evidence type="ECO:0000256" key="21">
    <source>
        <dbReference type="ARBA" id="ARBA00032396"/>
    </source>
</evidence>
<name>A0A7M1XKE1_9SPIR</name>
<keyword evidence="13 24" id="KW-1133">Transmembrane helix</keyword>
<protein>
    <recommendedName>
        <fullName evidence="7">Phosphatidate cytidylyltransferase</fullName>
        <ecNumber evidence="6">2.7.7.41</ecNumber>
    </recommendedName>
    <alternativeName>
        <fullName evidence="20">CDP-DAG synthase</fullName>
    </alternativeName>
    <alternativeName>
        <fullName evidence="22">CDP-DG synthase</fullName>
    </alternativeName>
    <alternativeName>
        <fullName evidence="18">CDP-diacylglycerol synthase</fullName>
    </alternativeName>
    <alternativeName>
        <fullName evidence="21">CDP-diglyceride pyrophosphorylase</fullName>
    </alternativeName>
    <alternativeName>
        <fullName evidence="23">CDP-diglyceride synthase</fullName>
    </alternativeName>
    <alternativeName>
        <fullName evidence="19">CTP:phosphatidate cytidylyltransferase</fullName>
    </alternativeName>
</protein>
<dbReference type="GO" id="GO:0004605">
    <property type="term" value="F:phosphatidate cytidylyltransferase activity"/>
    <property type="evidence" value="ECO:0007669"/>
    <property type="project" value="UniProtKB-EC"/>
</dbReference>
<evidence type="ECO:0000256" key="14">
    <source>
        <dbReference type="ARBA" id="ARBA00023098"/>
    </source>
</evidence>
<evidence type="ECO:0000256" key="23">
    <source>
        <dbReference type="ARBA" id="ARBA00033406"/>
    </source>
</evidence>
<feature type="transmembrane region" description="Helical" evidence="24">
    <location>
        <begin position="172"/>
        <end position="194"/>
    </location>
</feature>
<comment type="pathway">
    <text evidence="4">Lipid metabolism.</text>
</comment>
<comment type="similarity">
    <text evidence="5">Belongs to the CDS family.</text>
</comment>
<keyword evidence="14" id="KW-0443">Lipid metabolism</keyword>
<evidence type="ECO:0000256" key="18">
    <source>
        <dbReference type="ARBA" id="ARBA00029893"/>
    </source>
</evidence>
<evidence type="ECO:0000256" key="13">
    <source>
        <dbReference type="ARBA" id="ARBA00022989"/>
    </source>
</evidence>
<dbReference type="PANTHER" id="PTHR46382:SF1">
    <property type="entry name" value="PHOSPHATIDATE CYTIDYLYLTRANSFERASE"/>
    <property type="match status" value="1"/>
</dbReference>
<feature type="transmembrane region" description="Helical" evidence="24">
    <location>
        <begin position="21"/>
        <end position="40"/>
    </location>
</feature>
<keyword evidence="9" id="KW-0444">Lipid biosynthesis</keyword>
<feature type="transmembrane region" description="Helical" evidence="24">
    <location>
        <begin position="77"/>
        <end position="96"/>
    </location>
</feature>
<evidence type="ECO:0000256" key="1">
    <source>
        <dbReference type="ARBA" id="ARBA00001698"/>
    </source>
</evidence>
<keyword evidence="12" id="KW-0548">Nucleotidyltransferase</keyword>
<evidence type="ECO:0000313" key="26">
    <source>
        <dbReference type="Proteomes" id="UP000593591"/>
    </source>
</evidence>
<keyword evidence="8" id="KW-1003">Cell membrane</keyword>
<comment type="subcellular location">
    <subcellularLocation>
        <location evidence="2">Cell membrane</location>
        <topology evidence="2">Multi-pass membrane protein</topology>
    </subcellularLocation>
</comment>
<feature type="transmembrane region" description="Helical" evidence="24">
    <location>
        <begin position="138"/>
        <end position="160"/>
    </location>
</feature>
<comment type="catalytic activity">
    <reaction evidence="1">
        <text>a 1,2-diacyl-sn-glycero-3-phosphate + CTP + H(+) = a CDP-1,2-diacyl-sn-glycerol + diphosphate</text>
        <dbReference type="Rhea" id="RHEA:16229"/>
        <dbReference type="ChEBI" id="CHEBI:15378"/>
        <dbReference type="ChEBI" id="CHEBI:33019"/>
        <dbReference type="ChEBI" id="CHEBI:37563"/>
        <dbReference type="ChEBI" id="CHEBI:58332"/>
        <dbReference type="ChEBI" id="CHEBI:58608"/>
        <dbReference type="EC" id="2.7.7.41"/>
    </reaction>
</comment>
<evidence type="ECO:0000256" key="2">
    <source>
        <dbReference type="ARBA" id="ARBA00004651"/>
    </source>
</evidence>
<keyword evidence="10" id="KW-0808">Transferase</keyword>
<proteinExistence type="inferred from homology"/>
<feature type="transmembrane region" description="Helical" evidence="24">
    <location>
        <begin position="237"/>
        <end position="259"/>
    </location>
</feature>
<evidence type="ECO:0000256" key="5">
    <source>
        <dbReference type="ARBA" id="ARBA00010185"/>
    </source>
</evidence>
<evidence type="ECO:0000256" key="19">
    <source>
        <dbReference type="ARBA" id="ARBA00031825"/>
    </source>
</evidence>
<gene>
    <name evidence="25" type="ORF">DYE49_05600</name>
</gene>
<evidence type="ECO:0000256" key="16">
    <source>
        <dbReference type="ARBA" id="ARBA00023209"/>
    </source>
</evidence>
<keyword evidence="16" id="KW-0594">Phospholipid biosynthesis</keyword>
<keyword evidence="15 24" id="KW-0472">Membrane</keyword>
<dbReference type="KEGG" id="trc:DYE49_05600"/>
<dbReference type="EC" id="2.7.7.41" evidence="6"/>
<feature type="transmembrane region" description="Helical" evidence="24">
    <location>
        <begin position="108"/>
        <end position="126"/>
    </location>
</feature>
<evidence type="ECO:0000256" key="3">
    <source>
        <dbReference type="ARBA" id="ARBA00005119"/>
    </source>
</evidence>